<feature type="compositionally biased region" description="Polar residues" evidence="1">
    <location>
        <begin position="86"/>
        <end position="107"/>
    </location>
</feature>
<feature type="compositionally biased region" description="Acidic residues" evidence="1">
    <location>
        <begin position="605"/>
        <end position="623"/>
    </location>
</feature>
<feature type="region of interest" description="Disordered" evidence="1">
    <location>
        <begin position="548"/>
        <end position="724"/>
    </location>
</feature>
<protein>
    <submittedName>
        <fullName evidence="2">Uncharacterized protein</fullName>
    </submittedName>
</protein>
<dbReference type="EMBL" id="HBUF01085877">
    <property type="protein sequence ID" value="CAG6634351.1"/>
    <property type="molecule type" value="Transcribed_RNA"/>
</dbReference>
<sequence>MMMPVIRTTLTFVRLKFILSNFFFFFLIFPSNRRSFPNHDQNSSTRFEESDDIFRCFGPTVQNDRYHYFKPDLVAKNNVDKDNNDEQSPMFNEPSKTFNEKFNNQTHPPGARNYSIHPRSAQNKLPNRSLPRDEQMLPDSTNDLLENNGVYEEYGDENVSDFPYKPRIRSNNVSSNVGRNVKTVIRKSKTDQNTKPNTVGTTRETDTEQTRNTKTDTTNRQSDKKTTPTDENSSHTNDKTKATSDDNTLVTDNTTNTCKPSNETAQTSNTANEASNSTSVPNDDTKSTPTTAGEPTSTASIASKFSLPSIFFRSSTKSELVRILYEGRNRPALNALLKSLMSLQPPSKDDMAAIKEIYAAIKSLAFQPQSLPQKNVVPVKNANENQTNVQNKTENKIVELKDKEKWGSSTDRGKNIHSKAFRVNQVKNFSRLPAGRNTNANISRNRNDFRNKGTLEESVEDATRNNRDDLHSRENLDRRFNRSQTNRERRISTRNAMMELRQRAREFRKLARTRSEKLALGTLTPRIMISADQKDGDGLSVISAGSVESGEISPTLKKKVKPKKNVPKENDPSSKDPHSKDLTIPGVVVPLEGAEPWHPSSIESGEIESGELTSDEEEGEDNLSGDRDHFTFSDQDDDQVKSGPLKFAMNRPKQAYRPSRRSPRANERTDRNERHSRELDRRNTGRNSRDRDRGHLSRHVRPNDERPRDRNVVSEYKPPDVEKWMQTNLSAILSECSRGEQKDGMEHLTSVEKLLLSETDRNDLPVGSGPDATHSPRRQKSLGSELDESFSRSPRIHKEHSPKYTSDRSYHRRSRSRDKSSRSPTNYHSRQRSKGRSPTVEPTEDVDFWVLNNFQVVSESESDKSETQLVDPENHREQRSLRQSKGRSSFKRRQTNKPSQTQRLVKHVLKNPQTTPL</sequence>
<feature type="compositionally biased region" description="Polar residues" evidence="1">
    <location>
        <begin position="287"/>
        <end position="299"/>
    </location>
</feature>
<feature type="compositionally biased region" description="Basic and acidic residues" evidence="1">
    <location>
        <begin position="664"/>
        <end position="723"/>
    </location>
</feature>
<organism evidence="2">
    <name type="scientific">Cacopsylla melanoneura</name>
    <dbReference type="NCBI Taxonomy" id="428564"/>
    <lineage>
        <taxon>Eukaryota</taxon>
        <taxon>Metazoa</taxon>
        <taxon>Ecdysozoa</taxon>
        <taxon>Arthropoda</taxon>
        <taxon>Hexapoda</taxon>
        <taxon>Insecta</taxon>
        <taxon>Pterygota</taxon>
        <taxon>Neoptera</taxon>
        <taxon>Paraneoptera</taxon>
        <taxon>Hemiptera</taxon>
        <taxon>Sternorrhyncha</taxon>
        <taxon>Psylloidea</taxon>
        <taxon>Psyllidae</taxon>
        <taxon>Psyllinae</taxon>
        <taxon>Cacopsylla</taxon>
    </lineage>
</organism>
<feature type="compositionally biased region" description="Basic and acidic residues" evidence="1">
    <location>
        <begin position="799"/>
        <end position="809"/>
    </location>
</feature>
<feature type="compositionally biased region" description="Basic and acidic residues" evidence="1">
    <location>
        <begin position="203"/>
        <end position="214"/>
    </location>
</feature>
<feature type="region of interest" description="Disordered" evidence="1">
    <location>
        <begin position="858"/>
        <end position="917"/>
    </location>
</feature>
<feature type="region of interest" description="Disordered" evidence="1">
    <location>
        <begin position="77"/>
        <end position="299"/>
    </location>
</feature>
<feature type="region of interest" description="Disordered" evidence="1">
    <location>
        <begin position="758"/>
        <end position="845"/>
    </location>
</feature>
<feature type="compositionally biased region" description="Basic and acidic residues" evidence="1">
    <location>
        <begin position="445"/>
        <end position="487"/>
    </location>
</feature>
<feature type="compositionally biased region" description="Basic and acidic residues" evidence="1">
    <location>
        <begin position="566"/>
        <end position="581"/>
    </location>
</feature>
<feature type="compositionally biased region" description="Low complexity" evidence="1">
    <location>
        <begin position="245"/>
        <end position="279"/>
    </location>
</feature>
<feature type="compositionally biased region" description="Basic and acidic residues" evidence="1">
    <location>
        <begin position="221"/>
        <end position="244"/>
    </location>
</feature>
<feature type="compositionally biased region" description="Basic residues" evidence="1">
    <location>
        <begin position="882"/>
        <end position="895"/>
    </location>
</feature>
<proteinExistence type="predicted"/>
<feature type="compositionally biased region" description="Polar residues" evidence="1">
    <location>
        <begin position="191"/>
        <end position="202"/>
    </location>
</feature>
<feature type="compositionally biased region" description="Basic residues" evidence="1">
    <location>
        <begin position="556"/>
        <end position="565"/>
    </location>
</feature>
<dbReference type="AlphaFoldDB" id="A0A8D8QM27"/>
<feature type="compositionally biased region" description="Low complexity" evidence="1">
    <location>
        <begin position="169"/>
        <end position="181"/>
    </location>
</feature>
<feature type="region of interest" description="Disordered" evidence="1">
    <location>
        <begin position="427"/>
        <end position="487"/>
    </location>
</feature>
<accession>A0A8D8QM27</accession>
<feature type="compositionally biased region" description="Basic and acidic residues" evidence="1">
    <location>
        <begin position="861"/>
        <end position="880"/>
    </location>
</feature>
<name>A0A8D8QM27_9HEMI</name>
<evidence type="ECO:0000313" key="2">
    <source>
        <dbReference type="EMBL" id="CAG6634351.1"/>
    </source>
</evidence>
<evidence type="ECO:0000256" key="1">
    <source>
        <dbReference type="SAM" id="MobiDB-lite"/>
    </source>
</evidence>
<reference evidence="2" key="1">
    <citation type="submission" date="2021-05" db="EMBL/GenBank/DDBJ databases">
        <authorList>
            <person name="Alioto T."/>
            <person name="Alioto T."/>
            <person name="Gomez Garrido J."/>
        </authorList>
    </citation>
    <scope>NUCLEOTIDE SEQUENCE</scope>
</reference>